<dbReference type="Proteomes" id="UP000774804">
    <property type="component" value="Unassembled WGS sequence"/>
</dbReference>
<dbReference type="Proteomes" id="UP000697107">
    <property type="component" value="Unassembled WGS sequence"/>
</dbReference>
<evidence type="ECO:0000313" key="1">
    <source>
        <dbReference type="EMBL" id="KAG2851302.1"/>
    </source>
</evidence>
<proteinExistence type="predicted"/>
<dbReference type="Proteomes" id="UP000736787">
    <property type="component" value="Unassembled WGS sequence"/>
</dbReference>
<dbReference type="AlphaFoldDB" id="A0A8T1FK52"/>
<gene>
    <name evidence="1" type="ORF">PC113_g16029</name>
    <name evidence="2" type="ORF">PC115_g15451</name>
    <name evidence="3" type="ORF">PC117_g17001</name>
    <name evidence="4" type="ORF">PC118_g15924</name>
</gene>
<evidence type="ECO:0000313" key="5">
    <source>
        <dbReference type="Proteomes" id="UP000697107"/>
    </source>
</evidence>
<comment type="caution">
    <text evidence="4">The sequence shown here is derived from an EMBL/GenBank/DDBJ whole genome shotgun (WGS) entry which is preliminary data.</text>
</comment>
<accession>A0A8T1FK52</accession>
<protein>
    <submittedName>
        <fullName evidence="4">Uncharacterized protein</fullName>
    </submittedName>
</protein>
<organism evidence="4 5">
    <name type="scientific">Phytophthora cactorum</name>
    <dbReference type="NCBI Taxonomy" id="29920"/>
    <lineage>
        <taxon>Eukaryota</taxon>
        <taxon>Sar</taxon>
        <taxon>Stramenopiles</taxon>
        <taxon>Oomycota</taxon>
        <taxon>Peronosporomycetes</taxon>
        <taxon>Peronosporales</taxon>
        <taxon>Peronosporaceae</taxon>
        <taxon>Phytophthora</taxon>
    </lineage>
</organism>
<evidence type="ECO:0000313" key="3">
    <source>
        <dbReference type="EMBL" id="KAG2918667.1"/>
    </source>
</evidence>
<sequence length="203" mass="23208">MKYYSTPKRLSVHFKTRQQRRRLTMMNDTITRRSIATEQEYSMLERLLIQTADDISKCLKVLKKNLKKHDNRNLPGFHYRSTSKYCLKVDIRVVKDMVSELRYVAKRVCKSKTPSHSEVNAARISMNGTADALNDLKKAGRIYDQNRGLTSVELQGKMVEGGGIRKNAETVEALVKSTLCEHFSGFGALENQIAIVEKALLPW</sequence>
<evidence type="ECO:0000313" key="4">
    <source>
        <dbReference type="EMBL" id="KAG2972025.1"/>
    </source>
</evidence>
<evidence type="ECO:0000313" key="2">
    <source>
        <dbReference type="EMBL" id="KAG2903013.1"/>
    </source>
</evidence>
<name>A0A8T1FK52_9STRA</name>
<dbReference type="Proteomes" id="UP000735874">
    <property type="component" value="Unassembled WGS sequence"/>
</dbReference>
<dbReference type="EMBL" id="RCMG01000617">
    <property type="protein sequence ID" value="KAG2851302.1"/>
    <property type="molecule type" value="Genomic_DNA"/>
</dbReference>
<dbReference type="EMBL" id="RCML01000638">
    <property type="protein sequence ID" value="KAG2972025.1"/>
    <property type="molecule type" value="Genomic_DNA"/>
</dbReference>
<reference evidence="4" key="1">
    <citation type="submission" date="2018-10" db="EMBL/GenBank/DDBJ databases">
        <title>Effector identification in a new, highly contiguous assembly of the strawberry crown rot pathogen Phytophthora cactorum.</title>
        <authorList>
            <person name="Armitage A.D."/>
            <person name="Nellist C.F."/>
            <person name="Bates H."/>
            <person name="Vickerstaff R.J."/>
            <person name="Harrison R.J."/>
        </authorList>
    </citation>
    <scope>NUCLEOTIDE SEQUENCE</scope>
    <source>
        <strain evidence="1">15-7</strain>
        <strain evidence="2">4032</strain>
        <strain evidence="3">4040</strain>
        <strain evidence="4">P415</strain>
    </source>
</reference>
<dbReference type="EMBL" id="RCMI01000630">
    <property type="protein sequence ID" value="KAG2903013.1"/>
    <property type="molecule type" value="Genomic_DNA"/>
</dbReference>
<dbReference type="EMBL" id="RCMK01000623">
    <property type="protein sequence ID" value="KAG2918667.1"/>
    <property type="molecule type" value="Genomic_DNA"/>
</dbReference>
<dbReference type="VEuPathDB" id="FungiDB:PC110_g17344"/>